<proteinExistence type="predicted"/>
<accession>A0A6A6DRY3</accession>
<dbReference type="PANTHER" id="PTHR10039">
    <property type="entry name" value="AMELOGENIN"/>
    <property type="match status" value="1"/>
</dbReference>
<feature type="coiled-coil region" evidence="2">
    <location>
        <begin position="24"/>
        <end position="90"/>
    </location>
</feature>
<dbReference type="InterPro" id="IPR031348">
    <property type="entry name" value="PigL_N"/>
</dbReference>
<sequence>MDGLSATASVTAIIGISAKIASLCFQYSAAVKDAKKDIKRLEKTVTDVKNVLDKIQQLLDKHDKTQFSTTDKLSASLEECTQQLEDLRTQLEPGKARKAMHCFGVRALKWPFTSQQVEKIVASLKEYEQTFSLALQIDQTGLTLGVDQKLSLVDKKADNLLSKIDIVKLPIAEGAFFDSHMEEHNARCLSNTRVELLSQITEWAKDRNGKPIFWLNDMAGTGKSTIARTIAQSFAKNNQLGASFFFKKGESDCRNATRFFTTITTGLMRYVPGLMLGIKKAINTDPAISTKTLKDQFKKLILDPLSETAPAKALELIVVTILQLLSRTKGLKLVSLRVFVTSRPELPIRLRFKQMPDRTYQDLVLHEHKLAQIRKQRLLSVDWPSKGQIQALVELAIPLFIFTATAYDKIVRSIIVLESLLSIASLVNLLNISKDDISCRLDSLHSVLSISNSEDGKYSFWVNVKEIHKSLKSLQQNMCNLLIPRSLKREINKQTVASYLLPEL</sequence>
<dbReference type="Proteomes" id="UP000800200">
    <property type="component" value="Unassembled WGS sequence"/>
</dbReference>
<dbReference type="EMBL" id="ML994654">
    <property type="protein sequence ID" value="KAF2181142.1"/>
    <property type="molecule type" value="Genomic_DNA"/>
</dbReference>
<dbReference type="InterPro" id="IPR027417">
    <property type="entry name" value="P-loop_NTPase"/>
</dbReference>
<reference evidence="5" key="1">
    <citation type="journal article" date="2020" name="Stud. Mycol.">
        <title>101 Dothideomycetes genomes: a test case for predicting lifestyles and emergence of pathogens.</title>
        <authorList>
            <person name="Haridas S."/>
            <person name="Albert R."/>
            <person name="Binder M."/>
            <person name="Bloem J."/>
            <person name="Labutti K."/>
            <person name="Salamov A."/>
            <person name="Andreopoulos B."/>
            <person name="Baker S."/>
            <person name="Barry K."/>
            <person name="Bills G."/>
            <person name="Bluhm B."/>
            <person name="Cannon C."/>
            <person name="Castanera R."/>
            <person name="Culley D."/>
            <person name="Daum C."/>
            <person name="Ezra D."/>
            <person name="Gonzalez J."/>
            <person name="Henrissat B."/>
            <person name="Kuo A."/>
            <person name="Liang C."/>
            <person name="Lipzen A."/>
            <person name="Lutzoni F."/>
            <person name="Magnuson J."/>
            <person name="Mondo S."/>
            <person name="Nolan M."/>
            <person name="Ohm R."/>
            <person name="Pangilinan J."/>
            <person name="Park H.-J."/>
            <person name="Ramirez L."/>
            <person name="Alfaro M."/>
            <person name="Sun H."/>
            <person name="Tritt A."/>
            <person name="Yoshinaga Y."/>
            <person name="Zwiers L.-H."/>
            <person name="Turgeon B."/>
            <person name="Goodwin S."/>
            <person name="Spatafora J."/>
            <person name="Crous P."/>
            <person name="Grigoriev I."/>
        </authorList>
    </citation>
    <scope>NUCLEOTIDE SEQUENCE</scope>
    <source>
        <strain evidence="5">CBS 207.26</strain>
    </source>
</reference>
<dbReference type="InterPro" id="IPR056884">
    <property type="entry name" value="NPHP3-like_N"/>
</dbReference>
<feature type="domain" description="Azaphilone pigments biosynthesis cluster protein L N-terminal" evidence="3">
    <location>
        <begin position="1"/>
        <end position="136"/>
    </location>
</feature>
<evidence type="ECO:0000259" key="4">
    <source>
        <dbReference type="Pfam" id="PF24883"/>
    </source>
</evidence>
<keyword evidence="1" id="KW-0677">Repeat</keyword>
<name>A0A6A6DRY3_9PEZI</name>
<evidence type="ECO:0000313" key="6">
    <source>
        <dbReference type="Proteomes" id="UP000800200"/>
    </source>
</evidence>
<evidence type="ECO:0000313" key="5">
    <source>
        <dbReference type="EMBL" id="KAF2181142.1"/>
    </source>
</evidence>
<dbReference type="Pfam" id="PF24883">
    <property type="entry name" value="NPHP3_N"/>
    <property type="match status" value="1"/>
</dbReference>
<feature type="domain" description="Nephrocystin 3-like N-terminal" evidence="4">
    <location>
        <begin position="199"/>
        <end position="313"/>
    </location>
</feature>
<keyword evidence="6" id="KW-1185">Reference proteome</keyword>
<gene>
    <name evidence="5" type="ORF">K469DRAFT_740895</name>
</gene>
<dbReference type="OrthoDB" id="674604at2759"/>
<dbReference type="Pfam" id="PF17111">
    <property type="entry name" value="PigL_N"/>
    <property type="match status" value="1"/>
</dbReference>
<evidence type="ECO:0000256" key="1">
    <source>
        <dbReference type="ARBA" id="ARBA00022737"/>
    </source>
</evidence>
<evidence type="ECO:0000256" key="2">
    <source>
        <dbReference type="SAM" id="Coils"/>
    </source>
</evidence>
<organism evidence="5 6">
    <name type="scientific">Zopfia rhizophila CBS 207.26</name>
    <dbReference type="NCBI Taxonomy" id="1314779"/>
    <lineage>
        <taxon>Eukaryota</taxon>
        <taxon>Fungi</taxon>
        <taxon>Dikarya</taxon>
        <taxon>Ascomycota</taxon>
        <taxon>Pezizomycotina</taxon>
        <taxon>Dothideomycetes</taxon>
        <taxon>Dothideomycetes incertae sedis</taxon>
        <taxon>Zopfiaceae</taxon>
        <taxon>Zopfia</taxon>
    </lineage>
</organism>
<keyword evidence="2" id="KW-0175">Coiled coil</keyword>
<evidence type="ECO:0000259" key="3">
    <source>
        <dbReference type="Pfam" id="PF17111"/>
    </source>
</evidence>
<protein>
    <submittedName>
        <fullName evidence="5">Uncharacterized protein</fullName>
    </submittedName>
</protein>
<dbReference type="AlphaFoldDB" id="A0A6A6DRY3"/>
<dbReference type="SUPFAM" id="SSF52540">
    <property type="entry name" value="P-loop containing nucleoside triphosphate hydrolases"/>
    <property type="match status" value="1"/>
</dbReference>